<protein>
    <submittedName>
        <fullName evidence="1">Uncharacterized protein</fullName>
    </submittedName>
</protein>
<dbReference type="AlphaFoldDB" id="B3T1Q0"/>
<evidence type="ECO:0000313" key="1">
    <source>
        <dbReference type="EMBL" id="ABZ06509.1"/>
    </source>
</evidence>
<gene>
    <name evidence="1" type="ORF">ALOHA_HF4000010L19ctg1g23</name>
</gene>
<name>B3T1Q0_9ZZZZ</name>
<sequence length="137" mass="15213">MNTKVKNIIFAIIIFLQFSYVNLNAEEVKSVDDEELPATDPFIGSVTVTESIVETDSSAGDIMNNMRLIATVSGAHKKIAVLATPDGRAAKYEENEFIFENLILVEINSDYIVVSPNEGEEHEVYLTGQIKPREGNY</sequence>
<reference evidence="1" key="1">
    <citation type="journal article" date="2008" name="ISME J.">
        <title>Genomic patterns of recombination, clonal divergence and environment in marine microbial populations.</title>
        <authorList>
            <person name="Konstantinidis K.T."/>
            <person name="Delong E.F."/>
        </authorList>
    </citation>
    <scope>NUCLEOTIDE SEQUENCE</scope>
</reference>
<dbReference type="EMBL" id="EU016577">
    <property type="protein sequence ID" value="ABZ06509.1"/>
    <property type="molecule type" value="Genomic_DNA"/>
</dbReference>
<organism evidence="1">
    <name type="scientific">uncultured marine microorganism HF4000_010L19</name>
    <dbReference type="NCBI Taxonomy" id="455518"/>
    <lineage>
        <taxon>unclassified sequences</taxon>
        <taxon>environmental samples</taxon>
    </lineage>
</organism>
<accession>B3T1Q0</accession>
<proteinExistence type="predicted"/>